<dbReference type="AlphaFoldDB" id="A0A933L166"/>
<evidence type="ECO:0000313" key="13">
    <source>
        <dbReference type="Proteomes" id="UP000782610"/>
    </source>
</evidence>
<comment type="domain">
    <text evidence="9">Comprises of two domains. The C-terminal domain contains the binding site for glutamine and catalyzes the hydrolysis of this substrate to glutamate and ammonia. The N-terminal domain is anticipated to bind ATP and hydrogenobyrinate and catalyzes the ultimate synthesis of the diamide product. The ammonia produced via the glutaminase domain is probably translocated to the adjacent domain via a molecular tunnel, where it reacts with an activated intermediate.</text>
</comment>
<dbReference type="PROSITE" id="PS51274">
    <property type="entry name" value="GATASE_COBBQ"/>
    <property type="match status" value="1"/>
</dbReference>
<dbReference type="GO" id="GO:0009236">
    <property type="term" value="P:cobalamin biosynthetic process"/>
    <property type="evidence" value="ECO:0007669"/>
    <property type="project" value="UniProtKB-UniRule"/>
</dbReference>
<dbReference type="GO" id="GO:0043802">
    <property type="term" value="F:hydrogenobyrinic acid a,c-diamide synthase (glutamine-hydrolysing) activity"/>
    <property type="evidence" value="ECO:0007669"/>
    <property type="project" value="UniProtKB-UniRule"/>
</dbReference>
<dbReference type="Gene3D" id="3.40.50.300">
    <property type="entry name" value="P-loop containing nucleotide triphosphate hydrolases"/>
    <property type="match status" value="1"/>
</dbReference>
<feature type="active site" description="Nucleophile" evidence="9">
    <location>
        <position position="329"/>
    </location>
</feature>
<evidence type="ECO:0000256" key="1">
    <source>
        <dbReference type="ARBA" id="ARBA00001946"/>
    </source>
</evidence>
<comment type="similarity">
    <text evidence="9">Belongs to the CobB/CbiA family.</text>
</comment>
<dbReference type="HAMAP" id="MF_00027">
    <property type="entry name" value="CobB_CbiA"/>
    <property type="match status" value="1"/>
</dbReference>
<feature type="site" description="Increases nucleophilicity of active site Cys" evidence="9">
    <location>
        <position position="428"/>
    </location>
</feature>
<dbReference type="Proteomes" id="UP000782610">
    <property type="component" value="Unassembled WGS sequence"/>
</dbReference>
<dbReference type="InterPro" id="IPR002586">
    <property type="entry name" value="CobQ/CobB/MinD/ParA_Nub-bd_dom"/>
</dbReference>
<comment type="similarity">
    <text evidence="2">Belongs to the CobB/CobQ family. CobQ subfamily.</text>
</comment>
<keyword evidence="6 9" id="KW-0067">ATP-binding</keyword>
<dbReference type="Pfam" id="PF07685">
    <property type="entry name" value="GATase_3"/>
    <property type="match status" value="1"/>
</dbReference>
<keyword evidence="5 9" id="KW-0547">Nucleotide-binding</keyword>
<name>A0A933L166_9HYPH</name>
<dbReference type="GO" id="GO:0005524">
    <property type="term" value="F:ATP binding"/>
    <property type="evidence" value="ECO:0007669"/>
    <property type="project" value="UniProtKB-UniRule"/>
</dbReference>
<evidence type="ECO:0000259" key="11">
    <source>
        <dbReference type="Pfam" id="PF07685"/>
    </source>
</evidence>
<keyword evidence="7 9" id="KW-0460">Magnesium</keyword>
<dbReference type="NCBIfam" id="TIGR00379">
    <property type="entry name" value="cobB"/>
    <property type="match status" value="1"/>
</dbReference>
<evidence type="ECO:0000256" key="8">
    <source>
        <dbReference type="ARBA" id="ARBA00022962"/>
    </source>
</evidence>
<organism evidence="12 13">
    <name type="scientific">Devosia nanyangense</name>
    <dbReference type="NCBI Taxonomy" id="1228055"/>
    <lineage>
        <taxon>Bacteria</taxon>
        <taxon>Pseudomonadati</taxon>
        <taxon>Pseudomonadota</taxon>
        <taxon>Alphaproteobacteria</taxon>
        <taxon>Hyphomicrobiales</taxon>
        <taxon>Devosiaceae</taxon>
        <taxon>Devosia</taxon>
    </lineage>
</organism>
<gene>
    <name evidence="9" type="primary">cobB</name>
    <name evidence="12" type="ORF">HY834_05620</name>
</gene>
<comment type="miscellaneous">
    <text evidence="9">The a and c carboxylates of hydrogenobyrinate are activated for nucleophilic attack via formation of a phosphorylated intermediate by ATP. CobB catalyzes first the amidation of the c-carboxylate, and then that of the a-carboxylate.</text>
</comment>
<feature type="domain" description="CobQ/CobB/MinD/ParA nucleotide binding" evidence="10">
    <location>
        <begin position="8"/>
        <end position="187"/>
    </location>
</feature>
<dbReference type="SUPFAM" id="SSF52540">
    <property type="entry name" value="P-loop containing nucleoside triphosphate hydrolases"/>
    <property type="match status" value="1"/>
</dbReference>
<dbReference type="PANTHER" id="PTHR43873">
    <property type="entry name" value="COBYRINATE A,C-DIAMIDE SYNTHASE"/>
    <property type="match status" value="1"/>
</dbReference>
<evidence type="ECO:0000256" key="4">
    <source>
        <dbReference type="ARBA" id="ARBA00022598"/>
    </source>
</evidence>
<comment type="cofactor">
    <cofactor evidence="1 9">
        <name>Mg(2+)</name>
        <dbReference type="ChEBI" id="CHEBI:18420"/>
    </cofactor>
</comment>
<evidence type="ECO:0000256" key="5">
    <source>
        <dbReference type="ARBA" id="ARBA00022741"/>
    </source>
</evidence>
<evidence type="ECO:0000256" key="6">
    <source>
        <dbReference type="ARBA" id="ARBA00022840"/>
    </source>
</evidence>
<evidence type="ECO:0000256" key="3">
    <source>
        <dbReference type="ARBA" id="ARBA00022573"/>
    </source>
</evidence>
<comment type="catalytic activity">
    <reaction evidence="9">
        <text>hydrogenobyrinate + 2 L-glutamine + 2 ATP + 2 H2O = hydrogenobyrinate a,c-diamide + 2 L-glutamate + 2 ADP + 2 phosphate + 2 H(+)</text>
        <dbReference type="Rhea" id="RHEA:12544"/>
        <dbReference type="ChEBI" id="CHEBI:15377"/>
        <dbReference type="ChEBI" id="CHEBI:15378"/>
        <dbReference type="ChEBI" id="CHEBI:29985"/>
        <dbReference type="ChEBI" id="CHEBI:30616"/>
        <dbReference type="ChEBI" id="CHEBI:43474"/>
        <dbReference type="ChEBI" id="CHEBI:58359"/>
        <dbReference type="ChEBI" id="CHEBI:77873"/>
        <dbReference type="ChEBI" id="CHEBI:77874"/>
        <dbReference type="ChEBI" id="CHEBI:456216"/>
        <dbReference type="EC" id="6.3.5.9"/>
    </reaction>
</comment>
<evidence type="ECO:0000256" key="2">
    <source>
        <dbReference type="ARBA" id="ARBA00006205"/>
    </source>
</evidence>
<dbReference type="EC" id="6.3.5.9" evidence="9"/>
<feature type="domain" description="CobB/CobQ-like glutamine amidotransferase" evidence="11">
    <location>
        <begin position="246"/>
        <end position="430"/>
    </location>
</feature>
<evidence type="ECO:0000313" key="12">
    <source>
        <dbReference type="EMBL" id="MBI4921207.1"/>
    </source>
</evidence>
<keyword evidence="4 9" id="KW-0436">Ligase</keyword>
<evidence type="ECO:0000259" key="10">
    <source>
        <dbReference type="Pfam" id="PF01656"/>
    </source>
</evidence>
<dbReference type="PANTHER" id="PTHR43873:SF1">
    <property type="entry name" value="COBYRINATE A,C-DIAMIDE SYNTHASE"/>
    <property type="match status" value="1"/>
</dbReference>
<dbReference type="EMBL" id="JACRAF010000017">
    <property type="protein sequence ID" value="MBI4921207.1"/>
    <property type="molecule type" value="Genomic_DNA"/>
</dbReference>
<keyword evidence="8 9" id="KW-0315">Glutamine amidotransferase</keyword>
<dbReference type="GO" id="GO:0042242">
    <property type="term" value="F:cobyrinic acid a,c-diamide synthase activity"/>
    <property type="evidence" value="ECO:0007669"/>
    <property type="project" value="InterPro"/>
</dbReference>
<dbReference type="NCBIfam" id="NF002204">
    <property type="entry name" value="PRK01077.1"/>
    <property type="match status" value="1"/>
</dbReference>
<dbReference type="InterPro" id="IPR011698">
    <property type="entry name" value="GATase_3"/>
</dbReference>
<comment type="function">
    <text evidence="9">Catalyzes the ATP-dependent amidation of the two carboxylate groups at positions a and c of hydrogenobyrinate, using either L-glutamine or ammonia as the nitrogen source.</text>
</comment>
<dbReference type="InterPro" id="IPR027417">
    <property type="entry name" value="P-loop_NTPase"/>
</dbReference>
<comment type="pathway">
    <text evidence="9">Cofactor biosynthesis; adenosylcobalamin biosynthesis; cob(II)yrinate a,c-diamide from precorrin-2 (aerobic route): step 9/10.</text>
</comment>
<dbReference type="InterPro" id="IPR004484">
    <property type="entry name" value="CbiA/CobB_synth"/>
</dbReference>
<sequence length="452" mass="47932">MPLANGLIIGAPRSGSGKTLVTLGLLAALRARGIAVVPAKTGPDYIDRAILARAAGVEAINLDPWAMTPERLRSLAATHAASSDLLLIEGVMGLFDGAADGTGSTGDLAAALRLPVLLVVDADKQGQSIAALVQGFARFRPDVEVAGVVVNRVATTRHERLLRTALEPTGIPVLGVLPRREALAIAERHLGLVLPDEVAGFADVVAAAAEAVEDYVDITRLLSLSGALEALDIMEPPRRLPPLGQRIAIARDDAFAFLYPHWLHDWRAQGAELSFFSPLADESAKMNSDAVFLPGGYPELHGAVLAAAHHFQSGLRAARDRGALIYGECGGYMALGHSLTDKAGATHRMTALLPVETDISRPRRTLGYRRLHHAGALPWPQDLRGHEFHYSSGRDAGGTPLFTATDAAGEPTPPMGSVVGRVMGSYAHVIDVAQAREQQEVVSGFAVRERDH</sequence>
<keyword evidence="3 9" id="KW-0169">Cobalamin biosynthesis</keyword>
<dbReference type="SUPFAM" id="SSF52317">
    <property type="entry name" value="Class I glutamine amidotransferase-like"/>
    <property type="match status" value="1"/>
</dbReference>
<dbReference type="CDD" id="cd05388">
    <property type="entry name" value="CobB_N"/>
    <property type="match status" value="1"/>
</dbReference>
<evidence type="ECO:0000256" key="9">
    <source>
        <dbReference type="HAMAP-Rule" id="MF_00027"/>
    </source>
</evidence>
<evidence type="ECO:0000256" key="7">
    <source>
        <dbReference type="ARBA" id="ARBA00022842"/>
    </source>
</evidence>
<dbReference type="InterPro" id="IPR029062">
    <property type="entry name" value="Class_I_gatase-like"/>
</dbReference>
<dbReference type="Pfam" id="PF01656">
    <property type="entry name" value="CbiA"/>
    <property type="match status" value="1"/>
</dbReference>
<comment type="caution">
    <text evidence="12">The sequence shown here is derived from an EMBL/GenBank/DDBJ whole genome shotgun (WGS) entry which is preliminary data.</text>
</comment>
<reference evidence="12" key="1">
    <citation type="submission" date="2020-07" db="EMBL/GenBank/DDBJ databases">
        <title>Huge and variable diversity of episymbiotic CPR bacteria and DPANN archaea in groundwater ecosystems.</title>
        <authorList>
            <person name="He C.Y."/>
            <person name="Keren R."/>
            <person name="Whittaker M."/>
            <person name="Farag I.F."/>
            <person name="Doudna J."/>
            <person name="Cate J.H.D."/>
            <person name="Banfield J.F."/>
        </authorList>
    </citation>
    <scope>NUCLEOTIDE SEQUENCE</scope>
    <source>
        <strain evidence="12">NC_groundwater_1586_Pr3_B-0.1um_66_15</strain>
    </source>
</reference>
<accession>A0A933L166</accession>
<proteinExistence type="inferred from homology"/>
<protein>
    <recommendedName>
        <fullName evidence="9">Hydrogenobyrinate a,c-diamide synthase</fullName>
        <ecNumber evidence="9">6.3.5.9</ecNumber>
    </recommendedName>
    <alternativeName>
        <fullName evidence="9">Hydrogenobyrinic acid a,c-diamide synthase</fullName>
    </alternativeName>
</protein>